<dbReference type="PANTHER" id="PTHR33525">
    <property type="match status" value="1"/>
</dbReference>
<evidence type="ECO:0000313" key="3">
    <source>
        <dbReference type="Proteomes" id="UP000428328"/>
    </source>
</evidence>
<sequence>MGQEKIQDFLNELPRMREDLPFSPRLLKRLFIQTGSNSTASLEEVGETLSKDQGLTTRILSLANSAYYGLQSEVQSVPRAAAVLGMGEIRNIVLALGVQSLTKQCDLPEDFSLGEYWQHQLLVGMAAREFSRMTDLGNPGNLFTVGLLHDVGKLITAMRRPEDWQIIHDLADDESLLDAEAEDRHWGSDHALVGSLVLSSWELPDELTEPVKWHHDPALSPAHSNESMIICLANYAIHAADDPEGPYVELTEEFCPELEMDFEEVMETTAELAESEEVEQFARLLA</sequence>
<dbReference type="Proteomes" id="UP000428328">
    <property type="component" value="Chromosome"/>
</dbReference>
<dbReference type="Gene3D" id="1.10.3210.10">
    <property type="entry name" value="Hypothetical protein af1432"/>
    <property type="match status" value="1"/>
</dbReference>
<dbReference type="Pfam" id="PF08668">
    <property type="entry name" value="HDOD"/>
    <property type="match status" value="1"/>
</dbReference>
<reference evidence="2 3" key="1">
    <citation type="submission" date="2019-11" db="EMBL/GenBank/DDBJ databases">
        <authorList>
            <person name="Zheng R.K."/>
            <person name="Sun C.M."/>
        </authorList>
    </citation>
    <scope>NUCLEOTIDE SEQUENCE [LARGE SCALE GENOMIC DNA]</scope>
    <source>
        <strain evidence="2 3">SRB007</strain>
    </source>
</reference>
<dbReference type="AlphaFoldDB" id="A0A6I6JK74"/>
<dbReference type="PANTHER" id="PTHR33525:SF3">
    <property type="entry name" value="RIBONUCLEASE Y"/>
    <property type="match status" value="1"/>
</dbReference>
<gene>
    <name evidence="2" type="ORF">GM415_11445</name>
</gene>
<protein>
    <submittedName>
        <fullName evidence="2">HDOD domain-containing protein</fullName>
    </submittedName>
</protein>
<feature type="domain" description="HDOD" evidence="1">
    <location>
        <begin position="20"/>
        <end position="217"/>
    </location>
</feature>
<dbReference type="KEGG" id="psel:GM415_11445"/>
<dbReference type="InterPro" id="IPR013976">
    <property type="entry name" value="HDOD"/>
</dbReference>
<evidence type="ECO:0000259" key="1">
    <source>
        <dbReference type="PROSITE" id="PS51833"/>
    </source>
</evidence>
<keyword evidence="3" id="KW-1185">Reference proteome</keyword>
<dbReference type="RefSeq" id="WP_158948274.1">
    <property type="nucleotide sequence ID" value="NZ_CP046400.1"/>
</dbReference>
<name>A0A6I6JK74_9BACT</name>
<proteinExistence type="predicted"/>
<dbReference type="PROSITE" id="PS51833">
    <property type="entry name" value="HDOD"/>
    <property type="match status" value="1"/>
</dbReference>
<dbReference type="SUPFAM" id="SSF109604">
    <property type="entry name" value="HD-domain/PDEase-like"/>
    <property type="match status" value="1"/>
</dbReference>
<evidence type="ECO:0000313" key="2">
    <source>
        <dbReference type="EMBL" id="QGY40712.1"/>
    </source>
</evidence>
<accession>A0A6I6JK74</accession>
<dbReference type="EMBL" id="CP046400">
    <property type="protein sequence ID" value="QGY40712.1"/>
    <property type="molecule type" value="Genomic_DNA"/>
</dbReference>
<dbReference type="InterPro" id="IPR052340">
    <property type="entry name" value="RNase_Y/CdgJ"/>
</dbReference>
<organism evidence="2 3">
    <name type="scientific">Pseudodesulfovibrio cashew</name>
    <dbReference type="NCBI Taxonomy" id="2678688"/>
    <lineage>
        <taxon>Bacteria</taxon>
        <taxon>Pseudomonadati</taxon>
        <taxon>Thermodesulfobacteriota</taxon>
        <taxon>Desulfovibrionia</taxon>
        <taxon>Desulfovibrionales</taxon>
        <taxon>Desulfovibrionaceae</taxon>
    </lineage>
</organism>